<evidence type="ECO:0000313" key="3">
    <source>
        <dbReference type="Proteomes" id="UP000018144"/>
    </source>
</evidence>
<dbReference type="GO" id="GO:0005634">
    <property type="term" value="C:nucleus"/>
    <property type="evidence" value="ECO:0007669"/>
    <property type="project" value="InterPro"/>
</dbReference>
<dbReference type="STRING" id="1076935.U4L1L8"/>
<feature type="region of interest" description="Disordered" evidence="1">
    <location>
        <begin position="481"/>
        <end position="523"/>
    </location>
</feature>
<feature type="compositionally biased region" description="Low complexity" evidence="1">
    <location>
        <begin position="377"/>
        <end position="389"/>
    </location>
</feature>
<feature type="compositionally biased region" description="Basic and acidic residues" evidence="1">
    <location>
        <begin position="253"/>
        <end position="267"/>
    </location>
</feature>
<keyword evidence="3" id="KW-1185">Reference proteome</keyword>
<feature type="region of interest" description="Disordered" evidence="1">
    <location>
        <begin position="248"/>
        <end position="269"/>
    </location>
</feature>
<feature type="compositionally biased region" description="Low complexity" evidence="1">
    <location>
        <begin position="626"/>
        <end position="635"/>
    </location>
</feature>
<feature type="compositionally biased region" description="Gly residues" evidence="1">
    <location>
        <begin position="390"/>
        <end position="401"/>
    </location>
</feature>
<feature type="region of interest" description="Disordered" evidence="1">
    <location>
        <begin position="117"/>
        <end position="160"/>
    </location>
</feature>
<dbReference type="GO" id="GO:0005737">
    <property type="term" value="C:cytoplasm"/>
    <property type="evidence" value="ECO:0007669"/>
    <property type="project" value="InterPro"/>
</dbReference>
<evidence type="ECO:0000313" key="2">
    <source>
        <dbReference type="EMBL" id="CCX09772.1"/>
    </source>
</evidence>
<dbReference type="Proteomes" id="UP000018144">
    <property type="component" value="Unassembled WGS sequence"/>
</dbReference>
<feature type="region of interest" description="Disordered" evidence="1">
    <location>
        <begin position="817"/>
        <end position="856"/>
    </location>
</feature>
<proteinExistence type="predicted"/>
<dbReference type="OrthoDB" id="2536795at2759"/>
<dbReference type="Pfam" id="PF09421">
    <property type="entry name" value="FRQ"/>
    <property type="match status" value="2"/>
</dbReference>
<evidence type="ECO:0000256" key="1">
    <source>
        <dbReference type="SAM" id="MobiDB-lite"/>
    </source>
</evidence>
<accession>U4L1L8</accession>
<feature type="compositionally biased region" description="Low complexity" evidence="1">
    <location>
        <begin position="671"/>
        <end position="680"/>
    </location>
</feature>
<feature type="region of interest" description="Disordered" evidence="1">
    <location>
        <begin position="1"/>
        <end position="35"/>
    </location>
</feature>
<dbReference type="eggNOG" id="ENOG502RXI4">
    <property type="taxonomic scope" value="Eukaryota"/>
</dbReference>
<reference evidence="2 3" key="1">
    <citation type="journal article" date="2013" name="PLoS Genet.">
        <title>The genome and development-dependent transcriptomes of Pyronema confluens: a window into fungal evolution.</title>
        <authorList>
            <person name="Traeger S."/>
            <person name="Altegoer F."/>
            <person name="Freitag M."/>
            <person name="Gabaldon T."/>
            <person name="Kempken F."/>
            <person name="Kumar A."/>
            <person name="Marcet-Houben M."/>
            <person name="Poggeler S."/>
            <person name="Stajich J.E."/>
            <person name="Nowrousian M."/>
        </authorList>
    </citation>
    <scope>NUCLEOTIDE SEQUENCE [LARGE SCALE GENOMIC DNA]</scope>
    <source>
        <strain evidence="3">CBS 100304</strain>
        <tissue evidence="2">Vegetative mycelium</tissue>
    </source>
</reference>
<dbReference type="InterPro" id="IPR018554">
    <property type="entry name" value="FRQ"/>
</dbReference>
<dbReference type="EMBL" id="HF935496">
    <property type="protein sequence ID" value="CCX09772.1"/>
    <property type="molecule type" value="Genomic_DNA"/>
</dbReference>
<feature type="region of interest" description="Disordered" evidence="1">
    <location>
        <begin position="342"/>
        <end position="404"/>
    </location>
</feature>
<feature type="region of interest" description="Disordered" evidence="1">
    <location>
        <begin position="420"/>
        <end position="459"/>
    </location>
</feature>
<feature type="region of interest" description="Disordered" evidence="1">
    <location>
        <begin position="626"/>
        <end position="793"/>
    </location>
</feature>
<sequence length="856" mass="92070">MPNHHRKNYGPGVRHPRPANSHHAGFPNRSAQDSFRDGPVMLERTEESNSDSFRSVIDDLTIKNQKLKRRLRRLEGLYGTGHHTSHAARLFEVRVHDLPEHKKAELEKILRNFTASIDNENGQESTRSGVTPGNRSALDSGYASVSRVGNDGPEGSWASSYNNSELKKMRLVVRRLEQLFTGADATVGDRRVMQQQDISDMAAAEDKEEREKYGAHIDKIGAREASLMSPPTGMGNTIDTGSNESLVMNSDEPEQRPTHPIDLDPSREQIPSDNIEYLTHMTESSTKGGPNTQGGWVYLNLMINMAQLHTINVTPPFIKKAIASVSTKLELSADGRMVRWRGYDGSQTGSSMAGDASSDHSPGPLGNRNVDGKAFQSGSESRSLSCGSRSGSGPGGVGGGPQVQESHKFHYRPIFARSQSFEDDSSSCITSDTDSQEQQKRSSSGESGGTGSKRRDTGPIIFYKGGGFCTDLSSQALRQDEELNEEQPTRYVRATSRPLGSNGSQHPPPPSTKNESPLYQPGSVIPEEDAMEIDRDEAIMQFSPEFPATKHPATVPPAPIEFEASGIGGVLPADNFAINCETKHYILPEQYGRLPVSRSKALKKRILHRIPKSAIEAFHEEASEASELGEASEAGGISGISGVTSLTSPRSPKRRSISHGPGPTTLRHEILSTSTTRLPPSSLPPASYIFSPSEDSSSQGETDEDAPPSSGSENYFFPAIADGYMQTPSGGEGEPISTFQRSPSSAATAGDGSRASSAFGGMPSATGSGSEDQTFEGPLSMDSEQSSSVESGADGISLEGLIAAGLGGLVEQVQMHKLQNEERPTLKRSRGSVISSSSNTQVRKSARMQQRGGDKS</sequence>
<organism evidence="2 3">
    <name type="scientific">Pyronema omphalodes (strain CBS 100304)</name>
    <name type="common">Pyronema confluens</name>
    <dbReference type="NCBI Taxonomy" id="1076935"/>
    <lineage>
        <taxon>Eukaryota</taxon>
        <taxon>Fungi</taxon>
        <taxon>Dikarya</taxon>
        <taxon>Ascomycota</taxon>
        <taxon>Pezizomycotina</taxon>
        <taxon>Pezizomycetes</taxon>
        <taxon>Pezizales</taxon>
        <taxon>Pyronemataceae</taxon>
        <taxon>Pyronema</taxon>
    </lineage>
</organism>
<dbReference type="AlphaFoldDB" id="U4L1L8"/>
<protein>
    <submittedName>
        <fullName evidence="2">Similar to Frequency clock protein acc. no. Q01115</fullName>
    </submittedName>
</protein>
<gene>
    <name evidence="2" type="ORF">PCON_09365</name>
</gene>
<dbReference type="GO" id="GO:0007623">
    <property type="term" value="P:circadian rhythm"/>
    <property type="evidence" value="ECO:0007669"/>
    <property type="project" value="InterPro"/>
</dbReference>
<feature type="compositionally biased region" description="Polar residues" evidence="1">
    <location>
        <begin position="737"/>
        <end position="747"/>
    </location>
</feature>
<name>U4L1L8_PYROM</name>
<feature type="compositionally biased region" description="Polar residues" evidence="1">
    <location>
        <begin position="117"/>
        <end position="134"/>
    </location>
</feature>
<dbReference type="GO" id="GO:0006355">
    <property type="term" value="P:regulation of DNA-templated transcription"/>
    <property type="evidence" value="ECO:0007669"/>
    <property type="project" value="InterPro"/>
</dbReference>
<feature type="compositionally biased region" description="Low complexity" evidence="1">
    <location>
        <begin position="780"/>
        <end position="793"/>
    </location>
</feature>
<dbReference type="OMA" id="QTHENEH"/>